<dbReference type="EMBL" id="JBHRVA010000003">
    <property type="protein sequence ID" value="MFC3302907.1"/>
    <property type="molecule type" value="Genomic_DNA"/>
</dbReference>
<dbReference type="PANTHER" id="PTHR30204:SF15">
    <property type="entry name" value="BLL5018 PROTEIN"/>
    <property type="match status" value="1"/>
</dbReference>
<dbReference type="Pfam" id="PF13411">
    <property type="entry name" value="MerR_1"/>
    <property type="match status" value="1"/>
</dbReference>
<comment type="caution">
    <text evidence="3">The sequence shown here is derived from an EMBL/GenBank/DDBJ whole genome shotgun (WGS) entry which is preliminary data.</text>
</comment>
<dbReference type="RefSeq" id="WP_229786151.1">
    <property type="nucleotide sequence ID" value="NZ_BMXU01000002.1"/>
</dbReference>
<feature type="domain" description="HTH merR-type" evidence="2">
    <location>
        <begin position="13"/>
        <end position="81"/>
    </location>
</feature>
<keyword evidence="4" id="KW-1185">Reference proteome</keyword>
<dbReference type="SUPFAM" id="SSF46955">
    <property type="entry name" value="Putative DNA-binding domain"/>
    <property type="match status" value="1"/>
</dbReference>
<evidence type="ECO:0000313" key="4">
    <source>
        <dbReference type="Proteomes" id="UP001595607"/>
    </source>
</evidence>
<dbReference type="SMART" id="SM00422">
    <property type="entry name" value="HTH_MERR"/>
    <property type="match status" value="1"/>
</dbReference>
<dbReference type="Gene3D" id="1.10.1660.10">
    <property type="match status" value="1"/>
</dbReference>
<dbReference type="PROSITE" id="PS50937">
    <property type="entry name" value="HTH_MERR_2"/>
    <property type="match status" value="1"/>
</dbReference>
<keyword evidence="1" id="KW-0238">DNA-binding</keyword>
<dbReference type="CDD" id="cd04765">
    <property type="entry name" value="HTH_MlrA-like_sg2"/>
    <property type="match status" value="1"/>
</dbReference>
<sequence length="132" mass="14502">MTKITKEPTAFRTISEASEELGVAQHVLRHWEDVFSPVRPMRRAGGRRLYRVQDIELLRGIKRLLHEEGYTTKGVQKILKSDGADHVAAIGRGDVAPSSAGTADANTSELLKELEGLLADVKSARNVISKLV</sequence>
<evidence type="ECO:0000313" key="3">
    <source>
        <dbReference type="EMBL" id="MFC3302907.1"/>
    </source>
</evidence>
<organism evidence="3 4">
    <name type="scientific">Parvularcula lutaonensis</name>
    <dbReference type="NCBI Taxonomy" id="491923"/>
    <lineage>
        <taxon>Bacteria</taxon>
        <taxon>Pseudomonadati</taxon>
        <taxon>Pseudomonadota</taxon>
        <taxon>Alphaproteobacteria</taxon>
        <taxon>Parvularculales</taxon>
        <taxon>Parvularculaceae</taxon>
        <taxon>Parvularcula</taxon>
    </lineage>
</organism>
<evidence type="ECO:0000256" key="1">
    <source>
        <dbReference type="ARBA" id="ARBA00023125"/>
    </source>
</evidence>
<reference evidence="4" key="1">
    <citation type="journal article" date="2019" name="Int. J. Syst. Evol. Microbiol.">
        <title>The Global Catalogue of Microorganisms (GCM) 10K type strain sequencing project: providing services to taxonomists for standard genome sequencing and annotation.</title>
        <authorList>
            <consortium name="The Broad Institute Genomics Platform"/>
            <consortium name="The Broad Institute Genome Sequencing Center for Infectious Disease"/>
            <person name="Wu L."/>
            <person name="Ma J."/>
        </authorList>
    </citation>
    <scope>NUCLEOTIDE SEQUENCE [LARGE SCALE GENOMIC DNA]</scope>
    <source>
        <strain evidence="4">KCTC 22245</strain>
    </source>
</reference>
<accession>A0ABV7MDF6</accession>
<protein>
    <submittedName>
        <fullName evidence="3">MerR family transcriptional regulator</fullName>
    </submittedName>
</protein>
<dbReference type="PANTHER" id="PTHR30204">
    <property type="entry name" value="REDOX-CYCLING DRUG-SENSING TRANSCRIPTIONAL ACTIVATOR SOXR"/>
    <property type="match status" value="1"/>
</dbReference>
<name>A0ABV7MDF6_9PROT</name>
<dbReference type="InterPro" id="IPR047057">
    <property type="entry name" value="MerR_fam"/>
</dbReference>
<dbReference type="InterPro" id="IPR000551">
    <property type="entry name" value="MerR-type_HTH_dom"/>
</dbReference>
<evidence type="ECO:0000259" key="2">
    <source>
        <dbReference type="PROSITE" id="PS50937"/>
    </source>
</evidence>
<dbReference type="Proteomes" id="UP001595607">
    <property type="component" value="Unassembled WGS sequence"/>
</dbReference>
<gene>
    <name evidence="3" type="ORF">ACFONP_09200</name>
</gene>
<proteinExistence type="predicted"/>
<dbReference type="InterPro" id="IPR009061">
    <property type="entry name" value="DNA-bd_dom_put_sf"/>
</dbReference>